<proteinExistence type="predicted"/>
<reference evidence="4 5" key="1">
    <citation type="submission" date="2019-06" db="EMBL/GenBank/DDBJ databases">
        <title>Genome sequence of Deinococcus radiopugnans ATCC 19172.</title>
        <authorList>
            <person name="Maclea K.S."/>
            <person name="Maynard C.R."/>
        </authorList>
    </citation>
    <scope>NUCLEOTIDE SEQUENCE [LARGE SCALE GENOMIC DNA]</scope>
    <source>
        <strain evidence="4 5">ATCC 19172</strain>
    </source>
</reference>
<sequence length="449" mass="48353">MTPPVADVPEANLFPQAFPADSFPQFVWEEGERPATLPEQAWTTETTHRDGQQGGLPLTEADGLAIYDLMGAFTGQSGALRQAEFFVYRPADRAMLEGALERWRGGHPVEPTTWIRATRGDAELVAGLGVRETGMLASASDYHTFYKFKPGGRAQAARTYLDAVGAVLDAGLRPRLHLEDATRAPREFILPFVAAVQELAARYPAQQAPKFRVCDTMGLGLPLDGVAWPRSIPGLVRELRAAGVDSERLEFHPHNDTHLVVANCLAAVLAGCAAINGTLLGKGERTGNAPLEGVLLHLVGLNLVGQGGSQRPDFAVLNRLNELYERLGQGVPAKYPLYGRDAHRTRAGIHADGLNKFWPMYAPFDVPGLLGRPLELSLTADSGLAGLIFLIRQHTGHELSKDDAGLRALHARLGADFEAGRQTAVEWEEIADEARAVVAGAPGQPVPSA</sequence>
<dbReference type="InterPro" id="IPR000891">
    <property type="entry name" value="PYR_CT"/>
</dbReference>
<dbReference type="InterPro" id="IPR013785">
    <property type="entry name" value="Aldolase_TIM"/>
</dbReference>
<evidence type="ECO:0000256" key="1">
    <source>
        <dbReference type="ARBA" id="ARBA00022679"/>
    </source>
</evidence>
<keyword evidence="4" id="KW-0670">Pyruvate</keyword>
<dbReference type="PROSITE" id="PS50991">
    <property type="entry name" value="PYR_CT"/>
    <property type="match status" value="1"/>
</dbReference>
<dbReference type="PANTHER" id="PTHR42880">
    <property type="entry name" value="HOMOCITRATE SYNTHASE"/>
    <property type="match status" value="1"/>
</dbReference>
<gene>
    <name evidence="4" type="ORF">FHR04_13355</name>
    <name evidence="3" type="ORF">HNQ04_002882</name>
</gene>
<dbReference type="PANTHER" id="PTHR42880:SF1">
    <property type="entry name" value="ISOPROPYLMALATE_HOMOCITRATE_CITRAMALATE SYNTHASE FAMILY PROTEIN"/>
    <property type="match status" value="1"/>
</dbReference>
<keyword evidence="6" id="KW-1185">Reference proteome</keyword>
<dbReference type="GO" id="GO:0016740">
    <property type="term" value="F:transferase activity"/>
    <property type="evidence" value="ECO:0007669"/>
    <property type="project" value="UniProtKB-KW"/>
</dbReference>
<dbReference type="RefSeq" id="WP_139403873.1">
    <property type="nucleotide sequence ID" value="NZ_JACHEW010000016.1"/>
</dbReference>
<comment type="caution">
    <text evidence="4">The sequence shown here is derived from an EMBL/GenBank/DDBJ whole genome shotgun (WGS) entry which is preliminary data.</text>
</comment>
<dbReference type="Proteomes" id="UP000313988">
    <property type="component" value="Unassembled WGS sequence"/>
</dbReference>
<dbReference type="Gene3D" id="3.20.20.70">
    <property type="entry name" value="Aldolase class I"/>
    <property type="match status" value="1"/>
</dbReference>
<accession>A0A5C4Y3N5</accession>
<organism evidence="4 5">
    <name type="scientific">Deinococcus radiopugnans ATCC 19172</name>
    <dbReference type="NCBI Taxonomy" id="585398"/>
    <lineage>
        <taxon>Bacteria</taxon>
        <taxon>Thermotogati</taxon>
        <taxon>Deinococcota</taxon>
        <taxon>Deinococci</taxon>
        <taxon>Deinococcales</taxon>
        <taxon>Deinococcaceae</taxon>
        <taxon>Deinococcus</taxon>
    </lineage>
</organism>
<dbReference type="EMBL" id="JACHEW010000016">
    <property type="protein sequence ID" value="MBB6017613.1"/>
    <property type="molecule type" value="Genomic_DNA"/>
</dbReference>
<dbReference type="Pfam" id="PF00682">
    <property type="entry name" value="HMGL-like"/>
    <property type="match status" value="1"/>
</dbReference>
<dbReference type="AlphaFoldDB" id="A0A5C4Y3N5"/>
<evidence type="ECO:0000313" key="5">
    <source>
        <dbReference type="Proteomes" id="UP000313988"/>
    </source>
</evidence>
<evidence type="ECO:0000313" key="3">
    <source>
        <dbReference type="EMBL" id="MBB6017613.1"/>
    </source>
</evidence>
<dbReference type="Proteomes" id="UP000629870">
    <property type="component" value="Unassembled WGS sequence"/>
</dbReference>
<evidence type="ECO:0000313" key="6">
    <source>
        <dbReference type="Proteomes" id="UP000629870"/>
    </source>
</evidence>
<evidence type="ECO:0000259" key="2">
    <source>
        <dbReference type="PROSITE" id="PS50991"/>
    </source>
</evidence>
<reference evidence="3 6" key="2">
    <citation type="submission" date="2020-08" db="EMBL/GenBank/DDBJ databases">
        <title>Genomic Encyclopedia of Type Strains, Phase IV (KMG-IV): sequencing the most valuable type-strain genomes for metagenomic binning, comparative biology and taxonomic classification.</title>
        <authorList>
            <person name="Goeker M."/>
        </authorList>
    </citation>
    <scope>NUCLEOTIDE SEQUENCE [LARGE SCALE GENOMIC DNA]</scope>
    <source>
        <strain evidence="3 6">DSM 12027</strain>
    </source>
</reference>
<dbReference type="SUPFAM" id="SSF51569">
    <property type="entry name" value="Aldolase"/>
    <property type="match status" value="1"/>
</dbReference>
<dbReference type="EMBL" id="VDMO01000014">
    <property type="protein sequence ID" value="TNM70379.1"/>
    <property type="molecule type" value="Genomic_DNA"/>
</dbReference>
<dbReference type="OrthoDB" id="9804858at2"/>
<keyword evidence="1 4" id="KW-0808">Transferase</keyword>
<protein>
    <submittedName>
        <fullName evidence="3">2-phosphinomethylmalic acid synthase</fullName>
    </submittedName>
    <submittedName>
        <fullName evidence="4">Pyruvate carboxyltransferase</fullName>
    </submittedName>
</protein>
<name>A0A5C4Y3N5_9DEIO</name>
<evidence type="ECO:0000313" key="4">
    <source>
        <dbReference type="EMBL" id="TNM70379.1"/>
    </source>
</evidence>
<feature type="domain" description="Pyruvate carboxyltransferase" evidence="2">
    <location>
        <begin position="225"/>
        <end position="318"/>
    </location>
</feature>